<sequence>MTAVRESVRRLRPGVRTTPTAEGLLFRGPLGTFTASGGPDLPVLWHRISPALAGGLSADAVESACSTGKAGRIVRGLLDSLDEHGMLLTSPAGWAEHAFPSPTPDFAAWLEQVTVDPAEAWNRCVTSRFTVFGTGPVAETAASALALSGIPHHRRAGDDPRLVLVRADGFQAFAGADRRLGFAGQAETDDGGAIADRLGLGTSAPEGSVAELVGSLVVQRLLRQVAEPAGPWPRVLVVRPDPLRATAHPWQAGIATSPTDLATAMTALDALCDPELGSLAAPEFTTLRQVPLGMAVADGIPAWGTTVDAARLAAGLAAAERRLDPDGARGTAVGGDELHATGIVWRRAILGTTTPFDGDEYRPDPDTAAARWLSTVTVRFGLDARCRVARPSDGVFVAVVTDAAGVLSRAVEGTAADAAAHAWLGAAGAEQARRSGLTPPAEPFLSCGATLPVAGPRPELWSPSRDHEPEFQRCLRRALPDVRPPRPTEGADALGLAAALRAAGFAALDPGSTP</sequence>
<dbReference type="KEGG" id="aori:SD37_21580"/>
<reference evidence="1 2" key="1">
    <citation type="journal article" date="2015" name="Genome Announc.">
        <title>Draft Genome Sequence of Norvancomycin-Producing Strain Amycolatopsis orientalis CPCC200066.</title>
        <authorList>
            <person name="Lei X."/>
            <person name="Yuan F."/>
            <person name="Shi Y."/>
            <person name="Li X."/>
            <person name="Wang L."/>
            <person name="Hong B."/>
        </authorList>
    </citation>
    <scope>NUCLEOTIDE SEQUENCE [LARGE SCALE GENOMIC DNA]</scope>
    <source>
        <strain evidence="1 2">B-37</strain>
    </source>
</reference>
<dbReference type="EMBL" id="CP016174">
    <property type="protein sequence ID" value="ANN17983.1"/>
    <property type="molecule type" value="Genomic_DNA"/>
</dbReference>
<dbReference type="Proteomes" id="UP000093695">
    <property type="component" value="Chromosome"/>
</dbReference>
<dbReference type="eggNOG" id="ENOG5032PAD">
    <property type="taxonomic scope" value="Bacteria"/>
</dbReference>
<evidence type="ECO:0000313" key="2">
    <source>
        <dbReference type="Proteomes" id="UP000093695"/>
    </source>
</evidence>
<name>A0A193C0Q5_AMYOR</name>
<evidence type="ECO:0000313" key="1">
    <source>
        <dbReference type="EMBL" id="ANN17983.1"/>
    </source>
</evidence>
<protein>
    <submittedName>
        <fullName evidence="1">Uncharacterized protein</fullName>
    </submittedName>
</protein>
<keyword evidence="2" id="KW-1185">Reference proteome</keyword>
<dbReference type="RefSeq" id="WP_044856427.1">
    <property type="nucleotide sequence ID" value="NZ_CP016174.1"/>
</dbReference>
<gene>
    <name evidence="1" type="ORF">SD37_21580</name>
</gene>
<organism evidence="1 2">
    <name type="scientific">Amycolatopsis orientalis</name>
    <name type="common">Nocardia orientalis</name>
    <dbReference type="NCBI Taxonomy" id="31958"/>
    <lineage>
        <taxon>Bacteria</taxon>
        <taxon>Bacillati</taxon>
        <taxon>Actinomycetota</taxon>
        <taxon>Actinomycetes</taxon>
        <taxon>Pseudonocardiales</taxon>
        <taxon>Pseudonocardiaceae</taxon>
        <taxon>Amycolatopsis</taxon>
    </lineage>
</organism>
<accession>A0A193C0Q5</accession>
<proteinExistence type="predicted"/>
<dbReference type="STRING" id="31958.SD37_21580"/>
<dbReference type="AlphaFoldDB" id="A0A193C0Q5"/>